<evidence type="ECO:0000313" key="1">
    <source>
        <dbReference type="EMBL" id="QHT95577.1"/>
    </source>
</evidence>
<dbReference type="InterPro" id="IPR043977">
    <property type="entry name" value="DUF5759"/>
</dbReference>
<dbReference type="EMBL" id="MN740241">
    <property type="protein sequence ID" value="QHT95577.1"/>
    <property type="molecule type" value="Genomic_DNA"/>
</dbReference>
<name>A0A6C0IUS4_9ZZZZ</name>
<protein>
    <submittedName>
        <fullName evidence="1">Uncharacterized protein</fullName>
    </submittedName>
</protein>
<dbReference type="AlphaFoldDB" id="A0A6C0IUS4"/>
<sequence>MSHFLFQDENEADNHMDIDELFEKRQQHDLKQLSIYNKILNRIHTRIKRISRAKSDTHLFYNVPEFIFGEQCYDNKDCTGYLVAKLDENGFHVRYIHPNTLFISWKQWIPSYVRNEIKKKTGVVLDEKGNVIKKKGEQEELVDEDDINAGLFNHQQGPQEKPKKEYNDISEYKPTGKLVYNPEILAKIEKKISY</sequence>
<organism evidence="1">
    <name type="scientific">viral metagenome</name>
    <dbReference type="NCBI Taxonomy" id="1070528"/>
    <lineage>
        <taxon>unclassified sequences</taxon>
        <taxon>metagenomes</taxon>
        <taxon>organismal metagenomes</taxon>
    </lineage>
</organism>
<accession>A0A6C0IUS4</accession>
<proteinExistence type="predicted"/>
<reference evidence="1" key="1">
    <citation type="journal article" date="2020" name="Nature">
        <title>Giant virus diversity and host interactions through global metagenomics.</title>
        <authorList>
            <person name="Schulz F."/>
            <person name="Roux S."/>
            <person name="Paez-Espino D."/>
            <person name="Jungbluth S."/>
            <person name="Walsh D.A."/>
            <person name="Denef V.J."/>
            <person name="McMahon K.D."/>
            <person name="Konstantinidis K.T."/>
            <person name="Eloe-Fadrosh E.A."/>
            <person name="Kyrpides N.C."/>
            <person name="Woyke T."/>
        </authorList>
    </citation>
    <scope>NUCLEOTIDE SEQUENCE</scope>
    <source>
        <strain evidence="1">GVMAG-M-3300024261-8</strain>
    </source>
</reference>
<dbReference type="Pfam" id="PF19063">
    <property type="entry name" value="DUF5759"/>
    <property type="match status" value="1"/>
</dbReference>